<accession>A0A1H6J4J9</accession>
<protein>
    <submittedName>
        <fullName evidence="1">Uncharacterized protein</fullName>
    </submittedName>
</protein>
<dbReference type="OrthoDB" id="1822967at2"/>
<evidence type="ECO:0000313" key="2">
    <source>
        <dbReference type="Proteomes" id="UP000183190"/>
    </source>
</evidence>
<gene>
    <name evidence="1" type="ORF">SAMN02910265_01518</name>
</gene>
<dbReference type="RefSeq" id="WP_074716000.1">
    <property type="nucleotide sequence ID" value="NZ_FNWV01000004.1"/>
</dbReference>
<dbReference type="AlphaFoldDB" id="A0A1H6J4J9"/>
<evidence type="ECO:0000313" key="1">
    <source>
        <dbReference type="EMBL" id="SEH56828.1"/>
    </source>
</evidence>
<dbReference type="EMBL" id="FNWV01000004">
    <property type="protein sequence ID" value="SEH56828.1"/>
    <property type="molecule type" value="Genomic_DNA"/>
</dbReference>
<proteinExistence type="predicted"/>
<name>A0A1H6J4J9_RUMFL</name>
<organism evidence="1 2">
    <name type="scientific">Ruminococcus flavefaciens</name>
    <dbReference type="NCBI Taxonomy" id="1265"/>
    <lineage>
        <taxon>Bacteria</taxon>
        <taxon>Bacillati</taxon>
        <taxon>Bacillota</taxon>
        <taxon>Clostridia</taxon>
        <taxon>Eubacteriales</taxon>
        <taxon>Oscillospiraceae</taxon>
        <taxon>Ruminococcus</taxon>
    </lineage>
</organism>
<sequence>MNTEVLRSVKGGYDKNAVIDKLENYGILMNMAEAPDADAAKIRAELDKLRQTQLPCVKGGFFGKIGFSAEDTDKYFSQLEEKIMSALEGK</sequence>
<dbReference type="Proteomes" id="UP000183190">
    <property type="component" value="Unassembled WGS sequence"/>
</dbReference>
<reference evidence="1 2" key="1">
    <citation type="submission" date="2016-10" db="EMBL/GenBank/DDBJ databases">
        <authorList>
            <person name="de Groot N.N."/>
        </authorList>
    </citation>
    <scope>NUCLEOTIDE SEQUENCE [LARGE SCALE GENOMIC DNA]</scope>
    <source>
        <strain evidence="1 2">YAD2003</strain>
    </source>
</reference>